<dbReference type="PANTHER" id="PTHR30146">
    <property type="entry name" value="LACI-RELATED TRANSCRIPTIONAL REPRESSOR"/>
    <property type="match status" value="1"/>
</dbReference>
<gene>
    <name evidence="6" type="ORF">DPM35_31875</name>
</gene>
<dbReference type="PROSITE" id="PS50932">
    <property type="entry name" value="HTH_LACI_2"/>
    <property type="match status" value="1"/>
</dbReference>
<keyword evidence="4" id="KW-0804">Transcription</keyword>
<keyword evidence="1" id="KW-0678">Repressor</keyword>
<feature type="domain" description="HTH lacI-type" evidence="5">
    <location>
        <begin position="1"/>
        <end position="54"/>
    </location>
</feature>
<dbReference type="CDD" id="cd01392">
    <property type="entry name" value="HTH_LacI"/>
    <property type="match status" value="1"/>
</dbReference>
<reference evidence="6 7" key="1">
    <citation type="submission" date="2018-07" db="EMBL/GenBank/DDBJ databases">
        <title>Diversity of Mesorhizobium strains in Brazil.</title>
        <authorList>
            <person name="Helene L.C.F."/>
            <person name="Dall'Agnol R."/>
            <person name="Delamuta J.R.M."/>
            <person name="Hungria M."/>
        </authorList>
    </citation>
    <scope>NUCLEOTIDE SEQUENCE [LARGE SCALE GENOMIC DNA]</scope>
    <source>
        <strain evidence="6 7">CNPSo 3140</strain>
    </source>
</reference>
<evidence type="ECO:0000256" key="2">
    <source>
        <dbReference type="ARBA" id="ARBA00023015"/>
    </source>
</evidence>
<keyword evidence="7" id="KW-1185">Reference proteome</keyword>
<comment type="caution">
    <text evidence="6">The sequence shown here is derived from an EMBL/GenBank/DDBJ whole genome shotgun (WGS) entry which is preliminary data.</text>
</comment>
<evidence type="ECO:0000259" key="5">
    <source>
        <dbReference type="PROSITE" id="PS50932"/>
    </source>
</evidence>
<name>A0A330GGX8_9HYPH</name>
<dbReference type="AlphaFoldDB" id="A0A330GGX8"/>
<protein>
    <submittedName>
        <fullName evidence="6">LacI family transcriptional regulator</fullName>
    </submittedName>
</protein>
<organism evidence="6 7">
    <name type="scientific">Mesorhizobium atlanticum</name>
    <dbReference type="NCBI Taxonomy" id="2233532"/>
    <lineage>
        <taxon>Bacteria</taxon>
        <taxon>Pseudomonadati</taxon>
        <taxon>Pseudomonadota</taxon>
        <taxon>Alphaproteobacteria</taxon>
        <taxon>Hyphomicrobiales</taxon>
        <taxon>Phyllobacteriaceae</taxon>
        <taxon>Mesorhizobium</taxon>
    </lineage>
</organism>
<evidence type="ECO:0000256" key="4">
    <source>
        <dbReference type="ARBA" id="ARBA00023163"/>
    </source>
</evidence>
<dbReference type="InterPro" id="IPR010982">
    <property type="entry name" value="Lambda_DNA-bd_dom_sf"/>
</dbReference>
<evidence type="ECO:0000256" key="3">
    <source>
        <dbReference type="ARBA" id="ARBA00023125"/>
    </source>
</evidence>
<evidence type="ECO:0000256" key="1">
    <source>
        <dbReference type="ARBA" id="ARBA00022491"/>
    </source>
</evidence>
<sequence>MRDIAERLGVSVKTVSGALHGYSARMSDETRRRILALAEELDYKTNIVARGMRQGVLPVIGLVAEGLITLPFATEIVRSLDNASRTYGLSVVATNVAASRSAKDGLAEAQRFLPKAIVYATAYHRTITLDAEVRQLVDLFINCEETSGEIPAIVPDEVQAARVIVEHCFSLGRRRIAFLNLPGIRAGSLREEGFRDAHVARDLAVTERWILPATRGARYTEFSVSLVSAHVDALMGERVPPDTILCGNDRVALEVYGALRRLGVDIPGDVAVASFDNQAEIARRLDPPLTTMALPYREMGRRAAELVAGPRSAVPQLQKIPFRLIKRASV</sequence>
<dbReference type="Pfam" id="PF00356">
    <property type="entry name" value="LacI"/>
    <property type="match status" value="1"/>
</dbReference>
<dbReference type="GO" id="GO:0003700">
    <property type="term" value="F:DNA-binding transcription factor activity"/>
    <property type="evidence" value="ECO:0007669"/>
    <property type="project" value="TreeGrafter"/>
</dbReference>
<dbReference type="InterPro" id="IPR000843">
    <property type="entry name" value="HTH_LacI"/>
</dbReference>
<dbReference type="InterPro" id="IPR046335">
    <property type="entry name" value="LacI/GalR-like_sensor"/>
</dbReference>
<dbReference type="SUPFAM" id="SSF47413">
    <property type="entry name" value="lambda repressor-like DNA-binding domains"/>
    <property type="match status" value="1"/>
</dbReference>
<dbReference type="Proteomes" id="UP000251956">
    <property type="component" value="Unassembled WGS sequence"/>
</dbReference>
<accession>A0A330GGX8</accession>
<keyword evidence="2" id="KW-0805">Transcription regulation</keyword>
<dbReference type="PANTHER" id="PTHR30146:SF148">
    <property type="entry name" value="HTH-TYPE TRANSCRIPTIONAL REPRESSOR PURR-RELATED"/>
    <property type="match status" value="1"/>
</dbReference>
<proteinExistence type="predicted"/>
<dbReference type="SUPFAM" id="SSF53822">
    <property type="entry name" value="Periplasmic binding protein-like I"/>
    <property type="match status" value="1"/>
</dbReference>
<keyword evidence="3" id="KW-0238">DNA-binding</keyword>
<dbReference type="SMART" id="SM00354">
    <property type="entry name" value="HTH_LACI"/>
    <property type="match status" value="1"/>
</dbReference>
<evidence type="ECO:0000313" key="6">
    <source>
        <dbReference type="EMBL" id="RAZ70802.1"/>
    </source>
</evidence>
<dbReference type="Gene3D" id="1.10.260.40">
    <property type="entry name" value="lambda repressor-like DNA-binding domains"/>
    <property type="match status" value="1"/>
</dbReference>
<dbReference type="OrthoDB" id="9798934at2"/>
<dbReference type="Gene3D" id="3.40.50.2300">
    <property type="match status" value="2"/>
</dbReference>
<dbReference type="InterPro" id="IPR028082">
    <property type="entry name" value="Peripla_BP_I"/>
</dbReference>
<dbReference type="Pfam" id="PF13377">
    <property type="entry name" value="Peripla_BP_3"/>
    <property type="match status" value="1"/>
</dbReference>
<dbReference type="EMBL" id="QMBQ01000018">
    <property type="protein sequence ID" value="RAZ70802.1"/>
    <property type="molecule type" value="Genomic_DNA"/>
</dbReference>
<dbReference type="GO" id="GO:0000976">
    <property type="term" value="F:transcription cis-regulatory region binding"/>
    <property type="evidence" value="ECO:0007669"/>
    <property type="project" value="TreeGrafter"/>
</dbReference>
<dbReference type="RefSeq" id="WP_112131452.1">
    <property type="nucleotide sequence ID" value="NZ_QMBQ01000018.1"/>
</dbReference>
<evidence type="ECO:0000313" key="7">
    <source>
        <dbReference type="Proteomes" id="UP000251956"/>
    </source>
</evidence>